<comment type="caution">
    <text evidence="4">The sequence shown here is derived from an EMBL/GenBank/DDBJ whole genome shotgun (WGS) entry which is preliminary data.</text>
</comment>
<dbReference type="InterPro" id="IPR033734">
    <property type="entry name" value="Jacalin-like_lectin_dom_plant"/>
</dbReference>
<evidence type="ECO:0000256" key="2">
    <source>
        <dbReference type="ARBA" id="ARBA00022734"/>
    </source>
</evidence>
<reference evidence="4" key="1">
    <citation type="submission" date="2020-03" db="EMBL/GenBank/DDBJ databases">
        <title>Castanea mollissima Vanexum genome sequencing.</title>
        <authorList>
            <person name="Staton M."/>
        </authorList>
    </citation>
    <scope>NUCLEOTIDE SEQUENCE</scope>
    <source>
        <tissue evidence="4">Leaf</tissue>
    </source>
</reference>
<dbReference type="PANTHER" id="PTHR47293:SF74">
    <property type="entry name" value="JACALIN-TYPE LECTIN DOMAIN-CONTAINING PROTEIN"/>
    <property type="match status" value="1"/>
</dbReference>
<dbReference type="SUPFAM" id="SSF51101">
    <property type="entry name" value="Mannose-binding lectins"/>
    <property type="match status" value="2"/>
</dbReference>
<dbReference type="InterPro" id="IPR036404">
    <property type="entry name" value="Jacalin-like_lectin_dom_sf"/>
</dbReference>
<evidence type="ECO:0000256" key="1">
    <source>
        <dbReference type="ARBA" id="ARBA00006568"/>
    </source>
</evidence>
<sequence>MNFERYEKGYANMKLVVKEDDYMFAPVETYDKAYTIAETEKASSYMKQTIREKDDYTLAPNRVFNHVSGNGEVFKGYSNMRQTEDNIFEQNKFLDEYAEVAKGYSNMRLTEDNMLQQNRFLGKYAEVAKDYSNMRQNEDNMFSRNRFLGEYETNNKVYATTQIVAKIPVSVCQTVSYGPWGGSGGVQFDDGRYTGVREIHLARTGGLVSIKVCYDLNGQAIWGNKNGRNGGLTVEKIRFEYPHEVLTHISGYYGSVILRGPTIIKSITFHTNKKKYGPFGDEQGIPFSSASKDGIIVGFHGRKGWFVDSIGVHVLEGKLSQARPLSEQVVSGPVQGPGPYGQGDLTVGIVKKPASYGPVGLPAGMVKEPAPHGPVSLPAGMGKEPAPCGIGPWGGDGGQPWDDKVFTGIKKIFLTKGEAIYSIQMEYDCNGQSIWSVKHGCGNEGTPHLIQFEYPHEFLTCISGYYGSVAGDECRKVIKSLTFYTNRRRYGPYGEETGTYFTSTKDEGKIIGFHGRASSFLYAIGVHTQPSLSDRVCREPKGCPPQYQFNFYQ</sequence>
<keyword evidence="2" id="KW-0430">Lectin</keyword>
<protein>
    <recommendedName>
        <fullName evidence="3">Jacalin-type lectin domain-containing protein</fullName>
    </recommendedName>
</protein>
<comment type="similarity">
    <text evidence="1">Belongs to the jacalin lectin family.</text>
</comment>
<gene>
    <name evidence="4" type="ORF">CMV_010788</name>
</gene>
<evidence type="ECO:0000313" key="5">
    <source>
        <dbReference type="Proteomes" id="UP000737018"/>
    </source>
</evidence>
<dbReference type="EMBL" id="JRKL02001280">
    <property type="protein sequence ID" value="KAF3964986.1"/>
    <property type="molecule type" value="Genomic_DNA"/>
</dbReference>
<dbReference type="PROSITE" id="PS51752">
    <property type="entry name" value="JACALIN_LECTIN"/>
    <property type="match status" value="2"/>
</dbReference>
<evidence type="ECO:0000259" key="3">
    <source>
        <dbReference type="PROSITE" id="PS51752"/>
    </source>
</evidence>
<dbReference type="GO" id="GO:0005536">
    <property type="term" value="F:D-glucose binding"/>
    <property type="evidence" value="ECO:0007669"/>
    <property type="project" value="UniProtKB-ARBA"/>
</dbReference>
<dbReference type="Pfam" id="PF01419">
    <property type="entry name" value="Jacalin"/>
    <property type="match status" value="2"/>
</dbReference>
<keyword evidence="5" id="KW-1185">Reference proteome</keyword>
<dbReference type="SMART" id="SM00915">
    <property type="entry name" value="Jacalin"/>
    <property type="match status" value="2"/>
</dbReference>
<proteinExistence type="inferred from homology"/>
<dbReference type="PANTHER" id="PTHR47293">
    <property type="entry name" value="JACALIN-RELATED LECTIN 3"/>
    <property type="match status" value="1"/>
</dbReference>
<organism evidence="4 5">
    <name type="scientific">Castanea mollissima</name>
    <name type="common">Chinese chestnut</name>
    <dbReference type="NCBI Taxonomy" id="60419"/>
    <lineage>
        <taxon>Eukaryota</taxon>
        <taxon>Viridiplantae</taxon>
        <taxon>Streptophyta</taxon>
        <taxon>Embryophyta</taxon>
        <taxon>Tracheophyta</taxon>
        <taxon>Spermatophyta</taxon>
        <taxon>Magnoliopsida</taxon>
        <taxon>eudicotyledons</taxon>
        <taxon>Gunneridae</taxon>
        <taxon>Pentapetalae</taxon>
        <taxon>rosids</taxon>
        <taxon>fabids</taxon>
        <taxon>Fagales</taxon>
        <taxon>Fagaceae</taxon>
        <taxon>Castanea</taxon>
    </lineage>
</organism>
<dbReference type="OrthoDB" id="2415936at2759"/>
<feature type="domain" description="Jacalin-type lectin" evidence="3">
    <location>
        <begin position="174"/>
        <end position="316"/>
    </location>
</feature>
<dbReference type="GO" id="GO:0005537">
    <property type="term" value="F:D-mannose binding"/>
    <property type="evidence" value="ECO:0007669"/>
    <property type="project" value="UniProtKB-ARBA"/>
</dbReference>
<name>A0A8J4R3F9_9ROSI</name>
<accession>A0A8J4R3F9</accession>
<dbReference type="CDD" id="cd09612">
    <property type="entry name" value="Jacalin"/>
    <property type="match status" value="2"/>
</dbReference>
<dbReference type="AlphaFoldDB" id="A0A8J4R3F9"/>
<dbReference type="FunFam" id="2.100.10.30:FF:000001">
    <property type="entry name" value="Jacalin-related lectin 33"/>
    <property type="match status" value="2"/>
</dbReference>
<feature type="domain" description="Jacalin-type lectin" evidence="3">
    <location>
        <begin position="387"/>
        <end position="530"/>
    </location>
</feature>
<dbReference type="Gene3D" id="2.100.10.30">
    <property type="entry name" value="Jacalin-like lectin domain"/>
    <property type="match status" value="2"/>
</dbReference>
<dbReference type="InterPro" id="IPR001229">
    <property type="entry name" value="Jacalin-like_lectin_dom"/>
</dbReference>
<evidence type="ECO:0000313" key="4">
    <source>
        <dbReference type="EMBL" id="KAF3964986.1"/>
    </source>
</evidence>
<dbReference type="Proteomes" id="UP000737018">
    <property type="component" value="Unassembled WGS sequence"/>
</dbReference>